<feature type="region of interest" description="Disordered" evidence="1">
    <location>
        <begin position="1"/>
        <end position="58"/>
    </location>
</feature>
<dbReference type="Proteomes" id="UP001197093">
    <property type="component" value="Unassembled WGS sequence"/>
</dbReference>
<gene>
    <name evidence="2" type="ORF">NEMBOFW57_005186</name>
</gene>
<feature type="compositionally biased region" description="Polar residues" evidence="1">
    <location>
        <begin position="1"/>
        <end position="10"/>
    </location>
</feature>
<evidence type="ECO:0000313" key="3">
    <source>
        <dbReference type="Proteomes" id="UP001197093"/>
    </source>
</evidence>
<feature type="compositionally biased region" description="Basic and acidic residues" evidence="1">
    <location>
        <begin position="33"/>
        <end position="42"/>
    </location>
</feature>
<dbReference type="EMBL" id="JAHCVI010000002">
    <property type="protein sequence ID" value="KAG7288827.1"/>
    <property type="molecule type" value="Genomic_DNA"/>
</dbReference>
<proteinExistence type="predicted"/>
<accession>A0AAD4HY97</accession>
<dbReference type="AlphaFoldDB" id="A0AAD4HY97"/>
<keyword evidence="3" id="KW-1185">Reference proteome</keyword>
<name>A0AAD4HY97_9PEZI</name>
<reference evidence="2" key="1">
    <citation type="submission" date="2023-02" db="EMBL/GenBank/DDBJ databases">
        <authorList>
            <person name="Palmer J.M."/>
        </authorList>
    </citation>
    <scope>NUCLEOTIDE SEQUENCE</scope>
    <source>
        <strain evidence="2">FW57</strain>
    </source>
</reference>
<sequence>MSPSPTTGRNSIMRRATAGRVIQPQIHQRQDHRRIDAGNGREEGEEEDDKSGISGKASAKVTVVGRAAALWR</sequence>
<evidence type="ECO:0000313" key="2">
    <source>
        <dbReference type="EMBL" id="KAG7288827.1"/>
    </source>
</evidence>
<organism evidence="2 3">
    <name type="scientific">Staphylotrichum longicolle</name>
    <dbReference type="NCBI Taxonomy" id="669026"/>
    <lineage>
        <taxon>Eukaryota</taxon>
        <taxon>Fungi</taxon>
        <taxon>Dikarya</taxon>
        <taxon>Ascomycota</taxon>
        <taxon>Pezizomycotina</taxon>
        <taxon>Sordariomycetes</taxon>
        <taxon>Sordariomycetidae</taxon>
        <taxon>Sordariales</taxon>
        <taxon>Chaetomiaceae</taxon>
        <taxon>Staphylotrichum</taxon>
    </lineage>
</organism>
<evidence type="ECO:0000256" key="1">
    <source>
        <dbReference type="SAM" id="MobiDB-lite"/>
    </source>
</evidence>
<protein>
    <submittedName>
        <fullName evidence="2">Uncharacterized protein</fullName>
    </submittedName>
</protein>
<comment type="caution">
    <text evidence="2">The sequence shown here is derived from an EMBL/GenBank/DDBJ whole genome shotgun (WGS) entry which is preliminary data.</text>
</comment>